<name>A0A6J5M949_9CAUD</name>
<evidence type="ECO:0000313" key="1">
    <source>
        <dbReference type="EMBL" id="CAB4141556.1"/>
    </source>
</evidence>
<dbReference type="EMBL" id="LR796390">
    <property type="protein sequence ID" value="CAB4141556.1"/>
    <property type="molecule type" value="Genomic_DNA"/>
</dbReference>
<reference evidence="1" key="1">
    <citation type="submission" date="2020-04" db="EMBL/GenBank/DDBJ databases">
        <authorList>
            <person name="Chiriac C."/>
            <person name="Salcher M."/>
            <person name="Ghai R."/>
            <person name="Kavagutti S V."/>
        </authorList>
    </citation>
    <scope>NUCLEOTIDE SEQUENCE</scope>
</reference>
<gene>
    <name evidence="1" type="ORF">UFOVP415_20</name>
</gene>
<proteinExistence type="predicted"/>
<accession>A0A6J5M949</accession>
<sequence>MSHYQAMQILDKVREGVPYPQHIIDQALRLTGDLG</sequence>
<protein>
    <submittedName>
        <fullName evidence="1">Uncharacterized protein</fullName>
    </submittedName>
</protein>
<organism evidence="1">
    <name type="scientific">uncultured Caudovirales phage</name>
    <dbReference type="NCBI Taxonomy" id="2100421"/>
    <lineage>
        <taxon>Viruses</taxon>
        <taxon>Duplodnaviria</taxon>
        <taxon>Heunggongvirae</taxon>
        <taxon>Uroviricota</taxon>
        <taxon>Caudoviricetes</taxon>
        <taxon>Peduoviridae</taxon>
        <taxon>Maltschvirus</taxon>
        <taxon>Maltschvirus maltsch</taxon>
    </lineage>
</organism>